<protein>
    <submittedName>
        <fullName evidence="2">Uncharacterized protein</fullName>
    </submittedName>
</protein>
<accession>A0A392V559</accession>
<organism evidence="2 3">
    <name type="scientific">Trifolium medium</name>
    <dbReference type="NCBI Taxonomy" id="97028"/>
    <lineage>
        <taxon>Eukaryota</taxon>
        <taxon>Viridiplantae</taxon>
        <taxon>Streptophyta</taxon>
        <taxon>Embryophyta</taxon>
        <taxon>Tracheophyta</taxon>
        <taxon>Spermatophyta</taxon>
        <taxon>Magnoliopsida</taxon>
        <taxon>eudicotyledons</taxon>
        <taxon>Gunneridae</taxon>
        <taxon>Pentapetalae</taxon>
        <taxon>rosids</taxon>
        <taxon>fabids</taxon>
        <taxon>Fabales</taxon>
        <taxon>Fabaceae</taxon>
        <taxon>Papilionoideae</taxon>
        <taxon>50 kb inversion clade</taxon>
        <taxon>NPAAA clade</taxon>
        <taxon>Hologalegina</taxon>
        <taxon>IRL clade</taxon>
        <taxon>Trifolieae</taxon>
        <taxon>Trifolium</taxon>
    </lineage>
</organism>
<dbReference type="AlphaFoldDB" id="A0A392V559"/>
<name>A0A392V559_9FABA</name>
<reference evidence="2 3" key="1">
    <citation type="journal article" date="2018" name="Front. Plant Sci.">
        <title>Red Clover (Trifolium pratense) and Zigzag Clover (T. medium) - A Picture of Genomic Similarities and Differences.</title>
        <authorList>
            <person name="Dluhosova J."/>
            <person name="Istvanek J."/>
            <person name="Nedelnik J."/>
            <person name="Repkova J."/>
        </authorList>
    </citation>
    <scope>NUCLEOTIDE SEQUENCE [LARGE SCALE GENOMIC DNA]</scope>
    <source>
        <strain evidence="3">cv. 10/8</strain>
        <tissue evidence="2">Leaf</tissue>
    </source>
</reference>
<evidence type="ECO:0000313" key="3">
    <source>
        <dbReference type="Proteomes" id="UP000265520"/>
    </source>
</evidence>
<sequence>RSWKRPFPTPATSVASVSVSGYQQTQFPYQQPLWTTPAYPDNSSSGHGPLHRINI</sequence>
<comment type="caution">
    <text evidence="2">The sequence shown here is derived from an EMBL/GenBank/DDBJ whole genome shotgun (WGS) entry which is preliminary data.</text>
</comment>
<keyword evidence="3" id="KW-1185">Reference proteome</keyword>
<dbReference type="EMBL" id="LXQA011042540">
    <property type="protein sequence ID" value="MCI82409.1"/>
    <property type="molecule type" value="Genomic_DNA"/>
</dbReference>
<feature type="non-terminal residue" evidence="2">
    <location>
        <position position="1"/>
    </location>
</feature>
<evidence type="ECO:0000256" key="1">
    <source>
        <dbReference type="SAM" id="MobiDB-lite"/>
    </source>
</evidence>
<proteinExistence type="predicted"/>
<dbReference type="Proteomes" id="UP000265520">
    <property type="component" value="Unassembled WGS sequence"/>
</dbReference>
<feature type="region of interest" description="Disordered" evidence="1">
    <location>
        <begin position="33"/>
        <end position="55"/>
    </location>
</feature>
<evidence type="ECO:0000313" key="2">
    <source>
        <dbReference type="EMBL" id="MCI82409.1"/>
    </source>
</evidence>